<accession>C7H594</accession>
<comment type="subcellular location">
    <subcellularLocation>
        <location evidence="1">Cell membrane</location>
        <topology evidence="1">Peripheral membrane protein</topology>
    </subcellularLocation>
</comment>
<keyword evidence="2" id="KW-0813">Transport</keyword>
<evidence type="ECO:0000256" key="4">
    <source>
        <dbReference type="ARBA" id="ARBA00022496"/>
    </source>
</evidence>
<keyword evidence="11" id="KW-1185">Reference proteome</keyword>
<dbReference type="InterPro" id="IPR003593">
    <property type="entry name" value="AAA+_ATPase"/>
</dbReference>
<dbReference type="Pfam" id="PF00005">
    <property type="entry name" value="ABC_tran"/>
    <property type="match status" value="1"/>
</dbReference>
<keyword evidence="3" id="KW-1003">Cell membrane</keyword>
<dbReference type="GO" id="GO:0016887">
    <property type="term" value="F:ATP hydrolysis activity"/>
    <property type="evidence" value="ECO:0007669"/>
    <property type="project" value="InterPro"/>
</dbReference>
<gene>
    <name evidence="10" type="ORF">FAEPRAA2165_01464</name>
</gene>
<dbReference type="OrthoDB" id="9799337at2"/>
<keyword evidence="7" id="KW-0408">Iron</keyword>
<dbReference type="STRING" id="411483.FAEPRAA2165_01464"/>
<dbReference type="PROSITE" id="PS00211">
    <property type="entry name" value="ABC_TRANSPORTER_1"/>
    <property type="match status" value="1"/>
</dbReference>
<evidence type="ECO:0000256" key="3">
    <source>
        <dbReference type="ARBA" id="ARBA00022475"/>
    </source>
</evidence>
<proteinExistence type="predicted"/>
<keyword evidence="4" id="KW-0410">Iron transport</keyword>
<evidence type="ECO:0000256" key="9">
    <source>
        <dbReference type="ARBA" id="ARBA00023136"/>
    </source>
</evidence>
<dbReference type="InterPro" id="IPR003439">
    <property type="entry name" value="ABC_transporter-like_ATP-bd"/>
</dbReference>
<dbReference type="InterPro" id="IPR017871">
    <property type="entry name" value="ABC_transporter-like_CS"/>
</dbReference>
<evidence type="ECO:0000256" key="5">
    <source>
        <dbReference type="ARBA" id="ARBA00022741"/>
    </source>
</evidence>
<dbReference type="Proteomes" id="UP000004619">
    <property type="component" value="Unassembled WGS sequence"/>
</dbReference>
<evidence type="ECO:0000256" key="8">
    <source>
        <dbReference type="ARBA" id="ARBA00023065"/>
    </source>
</evidence>
<reference evidence="10" key="1">
    <citation type="submission" date="2009-08" db="EMBL/GenBank/DDBJ databases">
        <authorList>
            <person name="Weinstock G."/>
            <person name="Sodergren E."/>
            <person name="Clifton S."/>
            <person name="Fulton L."/>
            <person name="Fulton B."/>
            <person name="Courtney L."/>
            <person name="Fronick C."/>
            <person name="Harrison M."/>
            <person name="Strong C."/>
            <person name="Farmer C."/>
            <person name="Delahaunty K."/>
            <person name="Markovic C."/>
            <person name="Hall O."/>
            <person name="Minx P."/>
            <person name="Tomlinson C."/>
            <person name="Mitreva M."/>
            <person name="Nelson J."/>
            <person name="Hou S."/>
            <person name="Wollam A."/>
            <person name="Pepin K.H."/>
            <person name="Johnson M."/>
            <person name="Bhonagiri V."/>
            <person name="Nash W.E."/>
            <person name="Warren W."/>
            <person name="Chinwalla A."/>
            <person name="Mardis E.R."/>
            <person name="Wilson R.K."/>
        </authorList>
    </citation>
    <scope>NUCLEOTIDE SEQUENCE [LARGE SCALE GENOMIC DNA]</scope>
    <source>
        <strain evidence="10">A2-165</strain>
    </source>
</reference>
<organism evidence="10 11">
    <name type="scientific">Faecalibacterium duncaniae (strain DSM 17677 / JCM 31915 / A2-165)</name>
    <name type="common">Faecalibacterium prausnitzii</name>
    <dbReference type="NCBI Taxonomy" id="411483"/>
    <lineage>
        <taxon>Bacteria</taxon>
        <taxon>Bacillati</taxon>
        <taxon>Bacillota</taxon>
        <taxon>Clostridia</taxon>
        <taxon>Eubacteriales</taxon>
        <taxon>Oscillospiraceae</taxon>
        <taxon>Faecalibacterium</taxon>
    </lineage>
</organism>
<evidence type="ECO:0000313" key="11">
    <source>
        <dbReference type="Proteomes" id="UP000004619"/>
    </source>
</evidence>
<dbReference type="GeneID" id="90659820"/>
<dbReference type="SUPFAM" id="SSF52540">
    <property type="entry name" value="P-loop containing nucleoside triphosphate hydrolases"/>
    <property type="match status" value="1"/>
</dbReference>
<dbReference type="GO" id="GO:0005524">
    <property type="term" value="F:ATP binding"/>
    <property type="evidence" value="ECO:0007669"/>
    <property type="project" value="UniProtKB-KW"/>
</dbReference>
<dbReference type="InterPro" id="IPR051535">
    <property type="entry name" value="Siderophore_ABC-ATPase"/>
</dbReference>
<sequence>MTEHTLQTQNLSVGYDETTIIEDLNLEIPAHKVSVIIGANGCGKSTLMKTLSRLLKPEKGQVVLDGKAVHGYPSTQLAQMLGLLPQSPTVPEGITVADLVARGRYPYRKFMQNMTKEDYAAVEDALERMGITELANRCVDELSGGQRQRVWIALALAQETDILLLDEPTTYLDIAYQVEILDLLTELNRRKGTTIVMILHDVNLSARYANHLFALCRGKLIAEGKPADVITEELMQKVYQLNCIVMKDPLSGAPLIVPKGKY</sequence>
<keyword evidence="6 10" id="KW-0067">ATP-binding</keyword>
<dbReference type="AlphaFoldDB" id="C7H594"/>
<evidence type="ECO:0000256" key="1">
    <source>
        <dbReference type="ARBA" id="ARBA00004202"/>
    </source>
</evidence>
<evidence type="ECO:0000256" key="6">
    <source>
        <dbReference type="ARBA" id="ARBA00022840"/>
    </source>
</evidence>
<dbReference type="PANTHER" id="PTHR42771">
    <property type="entry name" value="IRON(3+)-HYDROXAMATE IMPORT ATP-BINDING PROTEIN FHUC"/>
    <property type="match status" value="1"/>
</dbReference>
<keyword evidence="9" id="KW-0472">Membrane</keyword>
<keyword evidence="5" id="KW-0547">Nucleotide-binding</keyword>
<keyword evidence="8" id="KW-0406">Ion transport</keyword>
<dbReference type="HOGENOM" id="CLU_000604_1_11_9"/>
<dbReference type="SMART" id="SM00382">
    <property type="entry name" value="AAA"/>
    <property type="match status" value="1"/>
</dbReference>
<dbReference type="EMBL" id="ACOP02000041">
    <property type="protein sequence ID" value="EEU96930.1"/>
    <property type="molecule type" value="Genomic_DNA"/>
</dbReference>
<dbReference type="CDD" id="cd03214">
    <property type="entry name" value="ABC_Iron-Siderophores_B12_Hemin"/>
    <property type="match status" value="1"/>
</dbReference>
<comment type="caution">
    <text evidence="10">The sequence shown here is derived from an EMBL/GenBank/DDBJ whole genome shotgun (WGS) entry which is preliminary data.</text>
</comment>
<evidence type="ECO:0000256" key="7">
    <source>
        <dbReference type="ARBA" id="ARBA00023004"/>
    </source>
</evidence>
<dbReference type="PATRIC" id="fig|411483.3.peg.1459"/>
<dbReference type="PROSITE" id="PS50893">
    <property type="entry name" value="ABC_TRANSPORTER_2"/>
    <property type="match status" value="1"/>
</dbReference>
<dbReference type="PANTHER" id="PTHR42771:SF2">
    <property type="entry name" value="IRON(3+)-HYDROXAMATE IMPORT ATP-BINDING PROTEIN FHUC"/>
    <property type="match status" value="1"/>
</dbReference>
<dbReference type="FunFam" id="3.40.50.300:FF:000134">
    <property type="entry name" value="Iron-enterobactin ABC transporter ATP-binding protein"/>
    <property type="match status" value="1"/>
</dbReference>
<evidence type="ECO:0000256" key="2">
    <source>
        <dbReference type="ARBA" id="ARBA00022448"/>
    </source>
</evidence>
<dbReference type="Gene3D" id="3.40.50.300">
    <property type="entry name" value="P-loop containing nucleotide triphosphate hydrolases"/>
    <property type="match status" value="1"/>
</dbReference>
<dbReference type="eggNOG" id="COG1120">
    <property type="taxonomic scope" value="Bacteria"/>
</dbReference>
<name>C7H594_FAED2</name>
<dbReference type="GO" id="GO:0006826">
    <property type="term" value="P:iron ion transport"/>
    <property type="evidence" value="ECO:0007669"/>
    <property type="project" value="UniProtKB-KW"/>
</dbReference>
<dbReference type="GO" id="GO:0005886">
    <property type="term" value="C:plasma membrane"/>
    <property type="evidence" value="ECO:0007669"/>
    <property type="project" value="UniProtKB-SubCell"/>
</dbReference>
<dbReference type="RefSeq" id="WP_005932470.1">
    <property type="nucleotide sequence ID" value="NZ_CP022479.1"/>
</dbReference>
<protein>
    <submittedName>
        <fullName evidence="10">ABC transporter, ATP-binding protein</fullName>
    </submittedName>
</protein>
<dbReference type="InterPro" id="IPR027417">
    <property type="entry name" value="P-loop_NTPase"/>
</dbReference>
<evidence type="ECO:0000313" key="10">
    <source>
        <dbReference type="EMBL" id="EEU96930.1"/>
    </source>
</evidence>